<gene>
    <name evidence="1" type="ORF">PoB_007564200</name>
</gene>
<comment type="caution">
    <text evidence="1">The sequence shown here is derived from an EMBL/GenBank/DDBJ whole genome shotgun (WGS) entry which is preliminary data.</text>
</comment>
<sequence length="102" mass="11171">MGRALGSIFPYFAKDGLGAKTKSQATRTIIKGITILVLLEMNQTTGHLDYYKGHNHLGPTGDELNHRALGTVHKSITTGHMDYNAFDTVIKGINISFVLELN</sequence>
<proteinExistence type="predicted"/>
<dbReference type="EMBL" id="BLXT01008457">
    <property type="protein sequence ID" value="GFO49137.1"/>
    <property type="molecule type" value="Genomic_DNA"/>
</dbReference>
<dbReference type="AlphaFoldDB" id="A0AAV4DXT5"/>
<organism evidence="1 2">
    <name type="scientific">Plakobranchus ocellatus</name>
    <dbReference type="NCBI Taxonomy" id="259542"/>
    <lineage>
        <taxon>Eukaryota</taxon>
        <taxon>Metazoa</taxon>
        <taxon>Spiralia</taxon>
        <taxon>Lophotrochozoa</taxon>
        <taxon>Mollusca</taxon>
        <taxon>Gastropoda</taxon>
        <taxon>Heterobranchia</taxon>
        <taxon>Euthyneura</taxon>
        <taxon>Panpulmonata</taxon>
        <taxon>Sacoglossa</taxon>
        <taxon>Placobranchoidea</taxon>
        <taxon>Plakobranchidae</taxon>
        <taxon>Plakobranchus</taxon>
    </lineage>
</organism>
<evidence type="ECO:0000313" key="1">
    <source>
        <dbReference type="EMBL" id="GFO49137.1"/>
    </source>
</evidence>
<reference evidence="1 2" key="1">
    <citation type="journal article" date="2021" name="Elife">
        <title>Chloroplast acquisition without the gene transfer in kleptoplastic sea slugs, Plakobranchus ocellatus.</title>
        <authorList>
            <person name="Maeda T."/>
            <person name="Takahashi S."/>
            <person name="Yoshida T."/>
            <person name="Shimamura S."/>
            <person name="Takaki Y."/>
            <person name="Nagai Y."/>
            <person name="Toyoda A."/>
            <person name="Suzuki Y."/>
            <person name="Arimoto A."/>
            <person name="Ishii H."/>
            <person name="Satoh N."/>
            <person name="Nishiyama T."/>
            <person name="Hasebe M."/>
            <person name="Maruyama T."/>
            <person name="Minagawa J."/>
            <person name="Obokata J."/>
            <person name="Shigenobu S."/>
        </authorList>
    </citation>
    <scope>NUCLEOTIDE SEQUENCE [LARGE SCALE GENOMIC DNA]</scope>
</reference>
<accession>A0AAV4DXT5</accession>
<protein>
    <submittedName>
        <fullName evidence="1">Uncharacterized protein</fullName>
    </submittedName>
</protein>
<evidence type="ECO:0000313" key="2">
    <source>
        <dbReference type="Proteomes" id="UP000735302"/>
    </source>
</evidence>
<keyword evidence="2" id="KW-1185">Reference proteome</keyword>
<name>A0AAV4DXT5_9GAST</name>
<dbReference type="Proteomes" id="UP000735302">
    <property type="component" value="Unassembled WGS sequence"/>
</dbReference>